<keyword evidence="3" id="KW-1185">Reference proteome</keyword>
<protein>
    <submittedName>
        <fullName evidence="2">Uncharacterized protein</fullName>
    </submittedName>
</protein>
<name>A0A5B9WEC1_9BACT</name>
<reference evidence="2 3" key="1">
    <citation type="submission" date="2019-08" db="EMBL/GenBank/DDBJ databases">
        <title>Deep-cultivation of Planctomycetes and their phenomic and genomic characterization uncovers novel biology.</title>
        <authorList>
            <person name="Wiegand S."/>
            <person name="Jogler M."/>
            <person name="Boedeker C."/>
            <person name="Pinto D."/>
            <person name="Vollmers J."/>
            <person name="Rivas-Marin E."/>
            <person name="Kohn T."/>
            <person name="Peeters S.H."/>
            <person name="Heuer A."/>
            <person name="Rast P."/>
            <person name="Oberbeckmann S."/>
            <person name="Bunk B."/>
            <person name="Jeske O."/>
            <person name="Meyerdierks A."/>
            <person name="Storesund J.E."/>
            <person name="Kallscheuer N."/>
            <person name="Luecker S."/>
            <person name="Lage O.M."/>
            <person name="Pohl T."/>
            <person name="Merkel B.J."/>
            <person name="Hornburger P."/>
            <person name="Mueller R.-W."/>
            <person name="Bruemmer F."/>
            <person name="Labrenz M."/>
            <person name="Spormann A.M."/>
            <person name="Op den Camp H."/>
            <person name="Overmann J."/>
            <person name="Amann R."/>
            <person name="Jetten M.S.M."/>
            <person name="Mascher T."/>
            <person name="Medema M.H."/>
            <person name="Devos D.P."/>
            <person name="Kaster A.-K."/>
            <person name="Ovreas L."/>
            <person name="Rohde M."/>
            <person name="Galperin M.Y."/>
            <person name="Jogler C."/>
        </authorList>
    </citation>
    <scope>NUCLEOTIDE SEQUENCE [LARGE SCALE GENOMIC DNA]</scope>
    <source>
        <strain evidence="2 3">OJF2</strain>
    </source>
</reference>
<evidence type="ECO:0000313" key="2">
    <source>
        <dbReference type="EMBL" id="QEH38887.1"/>
    </source>
</evidence>
<dbReference type="Proteomes" id="UP000324233">
    <property type="component" value="Chromosome"/>
</dbReference>
<feature type="region of interest" description="Disordered" evidence="1">
    <location>
        <begin position="39"/>
        <end position="62"/>
    </location>
</feature>
<dbReference type="KEGG" id="agv:OJF2_74970"/>
<sequence length="62" mass="6789">MRGGPHFSSMNCDEWLAAMDAIAPQEMTDAEIISWQAARHSRRGGEAPHVAAHADSLRGEWA</sequence>
<evidence type="ECO:0000256" key="1">
    <source>
        <dbReference type="SAM" id="MobiDB-lite"/>
    </source>
</evidence>
<dbReference type="AlphaFoldDB" id="A0A5B9WEC1"/>
<dbReference type="EMBL" id="CP042997">
    <property type="protein sequence ID" value="QEH38887.1"/>
    <property type="molecule type" value="Genomic_DNA"/>
</dbReference>
<proteinExistence type="predicted"/>
<accession>A0A5B9WEC1</accession>
<evidence type="ECO:0000313" key="3">
    <source>
        <dbReference type="Proteomes" id="UP000324233"/>
    </source>
</evidence>
<organism evidence="2 3">
    <name type="scientific">Aquisphaera giovannonii</name>
    <dbReference type="NCBI Taxonomy" id="406548"/>
    <lineage>
        <taxon>Bacteria</taxon>
        <taxon>Pseudomonadati</taxon>
        <taxon>Planctomycetota</taxon>
        <taxon>Planctomycetia</taxon>
        <taxon>Isosphaerales</taxon>
        <taxon>Isosphaeraceae</taxon>
        <taxon>Aquisphaera</taxon>
    </lineage>
</organism>
<gene>
    <name evidence="2" type="ORF">OJF2_74970</name>
</gene>